<evidence type="ECO:0000256" key="3">
    <source>
        <dbReference type="ARBA" id="ARBA00022692"/>
    </source>
</evidence>
<dbReference type="InterPro" id="IPR007735">
    <property type="entry name" value="Pecanex_C"/>
</dbReference>
<evidence type="ECO:0000313" key="10">
    <source>
        <dbReference type="WBParaSite" id="L893_g22775.t1"/>
    </source>
</evidence>
<feature type="transmembrane region" description="Helical" evidence="6">
    <location>
        <begin position="1093"/>
        <end position="1110"/>
    </location>
</feature>
<comment type="subcellular location">
    <subcellularLocation>
        <location evidence="1 6">Membrane</location>
        <topology evidence="1 6">Multi-pass membrane protein</topology>
    </subcellularLocation>
</comment>
<feature type="compositionally biased region" description="Low complexity" evidence="7">
    <location>
        <begin position="698"/>
        <end position="709"/>
    </location>
</feature>
<name>A0A1I7Z4I6_9BILA</name>
<feature type="transmembrane region" description="Helical" evidence="6">
    <location>
        <begin position="1323"/>
        <end position="1340"/>
    </location>
</feature>
<comment type="similarity">
    <text evidence="2 6">Belongs to the pecanex family.</text>
</comment>
<feature type="compositionally biased region" description="Polar residues" evidence="7">
    <location>
        <begin position="1172"/>
        <end position="1193"/>
    </location>
</feature>
<evidence type="ECO:0000256" key="1">
    <source>
        <dbReference type="ARBA" id="ARBA00004141"/>
    </source>
</evidence>
<protein>
    <recommendedName>
        <fullName evidence="6">Pecanex-like protein</fullName>
    </recommendedName>
</protein>
<dbReference type="WBParaSite" id="L893_g22775.t1">
    <property type="protein sequence ID" value="L893_g22775.t1"/>
    <property type="gene ID" value="L893_g22775"/>
</dbReference>
<keyword evidence="5 6" id="KW-0472">Membrane</keyword>
<feature type="region of interest" description="Disordered" evidence="7">
    <location>
        <begin position="2008"/>
        <end position="2064"/>
    </location>
</feature>
<feature type="region of interest" description="Disordered" evidence="7">
    <location>
        <begin position="608"/>
        <end position="728"/>
    </location>
</feature>
<sequence length="2289" mass="257322">MNSACVMLKRNDKCVLALSVYGQSSKAFYEVITERWIETMTVSTHVAEIARQGIWASLTGGWYYEPSHSIFCNTTHLYLWILLMLLPILLGFFSSGTFSTVLIAGYTLFIAVLYVILKFCVSYLHRLFDTSEPIAYTSKKKKKATATAASSTQSKKLLRVVSTAEIGEVAEESSPSVVSFSRDACDIGDIAMVEMGNRGNRTEDEPSDESENPTITRNVVEADVHNIEGNSSEMIDRIPERCRNLSRFLPADSLEFLPTTRRQSEIGSVRRAGFARKYSEPNCDRINRSLRSNEQISSSFDGRPFPVQRSNSMSDGRVLSTRLLLSSKRYDKRETTGSLKRRTSKRRSSQDLVCRDPPTPYPGNRKRTAEHLSDYNSTESTKGASVELSRCDSHSLKSKEGDREGDGHDEHDDEIDEEPQPGPSNLEKEKSDTWEWEWEREEHENRRLEEAILDLELEMSTRPSASMLRRTSERVNDELVQLGAGTLRDPMDLKVEITKFLEDLIEKHPETLDAIENVRMNRLFGRQAYSGDSSRNSASIRGTHNLLSNLAKRDSSTHIAMNHEDTSQGAVHSFQDEEGTWWTYAFDEQGVGTAQALGSSTAIFEMLNRHGSAPGPPPPHRIHATTTSHFRRRGDTPHVQVVDFEERDEESSPLEDDHFDPDQPSTSAQARMASSSTTRKTKSRSLGAAPAELRGTRASSMFSSSAVSVPAGRGHERDRTISTSSNESGIYIPDVPTSVYYAHHQQSSSLDAVSPAMARYALEQQMLRRAFVGGVTDRLRYFMQRRPSQLHGYLDSLPAGLDDQFDDPMHPVGNYMSMGLNYRPHFNNLNLLDAGNAARNSNSVARQNYYYRLKLVPKSLTGSCQAKGFKLKLNRLTLSALFDRNRHIFSCIVDVFIASLVSFLAAVLIAKGIYHDISLLLFAFVVAGSHFSLLKSVQPDAASPIHGFNWLVPYSRPVYFCFLASCICIIDMNLMDQVDSKASSDVIFNTVWTWNPYRLHLATVVHIFAALRELIAYLILLLPVAFTFGVLPQVNTMIMHLAEQIDMHFFGGTATFSLWSAVFQLTKSLFCVSLLSGLSFLAHQNNAATTQSALFSTFIAITVSTAFLMSRYSSNPALFVVWLRSLLPVTFRSKLLGSPHETKRPASSSRLSTKTDENRSDRDVSGAGPTVVSHSLNGNEDESSQSPVDYSTSEIIDPLPGKLYDTVTVRMRHDVLFSIVIALFVFALHCTSLFTTAQPYFQYIVSGVCFGTGFLNHYAYHQFRTHTPWKAFSKPFLRSHEYGQYETTVEARLMWFERLHIWMLSLERNILYPLLIVSTMTIYAWRLPLVPYVFSALIAFRLLRTAYSQPQMLYMPLMGALLLSVRVDDNVAIAAIDTGTCAFPVAFYLFAVLWPKVRELMLKMHFICAYIAPWQISWGSAFHAFAQPFSVPHSGLIFAQAFLSSIASAPLNPFLGSSFFLTSYVRPVKFWEKDYNTKRIDHSNLRLVAQIDRGPMMDDSNLNAVFYEHLTRSLQTSLAGDLAFGRWATAVEPGDCYILASFYLNCLVHIIEVGNGFVTFQLRGLEFRGTYCHQREVEAISEDATEGKGCCCCTAESLPGMLSFNTACTLRWLAWEVTAAKYVIDGYSITDNSAVNLLQVHELRRLLVSLYVKCIAYYATSSPKLTEWFSNETIHEALDPIHSDLRYADLDHMFCPANDEDYDSNVSGVSRRSFTHLHGSWIRYCTQKRFNGNTDGENQVAESWVVVLCFALSMVGRRALGTAAHNRHSNAAESFLYGLHALFKGDFRITSPRDEWVFADMDLLKCVISPGVRMALKLHQDHFAAVCDFEDIAMLYERIQLYQSKLFISHEHDPAWRQAIISNTPSLLALRHVYDDGQDDYKVIMLNKMHLNMRVIKLNRECVRAFWSGQQQELIFLRNRNPERGSIQNARQVLRNMINSSADQPIGYPIYVSPLTTSFVETHPQIDRVVGPPITFDLFANAFRRMYSSLRAHFGTSGSSNINFSGTTPAQSVPQHTPVSRIPNVVPSTRKTDDEENENVNVEAGESQQSLQSGADGKPSISRESVVQWDHPLAEQAVLALKGDGTALVRRPGAPLGMASPSNVNRKMRMDSQSEAVEMDVFATSVENVTEEEEMETKKLYAQIIDASKVNPTLNVPLRATGECLVSWPSHDYQRKGGKSGWKGAVPENGMYGVVVHQWRPFHPMKIYRSFAGHIYLLELAEMNYCYVPITEDGLRFIDCEQYLQESIFKNRPEGKEEGNATVHEDPKSMSSASSACSDEGLLEDETIP</sequence>
<feature type="compositionally biased region" description="Polar residues" evidence="7">
    <location>
        <begin position="2008"/>
        <end position="2018"/>
    </location>
</feature>
<feature type="transmembrane region" description="Helical" evidence="6">
    <location>
        <begin position="1373"/>
        <end position="1394"/>
    </location>
</feature>
<evidence type="ECO:0000256" key="7">
    <source>
        <dbReference type="SAM" id="MobiDB-lite"/>
    </source>
</evidence>
<organism evidence="9 10">
    <name type="scientific">Steinernema glaseri</name>
    <dbReference type="NCBI Taxonomy" id="37863"/>
    <lineage>
        <taxon>Eukaryota</taxon>
        <taxon>Metazoa</taxon>
        <taxon>Ecdysozoa</taxon>
        <taxon>Nematoda</taxon>
        <taxon>Chromadorea</taxon>
        <taxon>Rhabditida</taxon>
        <taxon>Tylenchina</taxon>
        <taxon>Panagrolaimomorpha</taxon>
        <taxon>Strongyloidoidea</taxon>
        <taxon>Steinernematidae</taxon>
        <taxon>Steinernema</taxon>
    </lineage>
</organism>
<feature type="compositionally biased region" description="Basic and acidic residues" evidence="7">
    <location>
        <begin position="2251"/>
        <end position="2268"/>
    </location>
</feature>
<feature type="transmembrane region" description="Helical" evidence="6">
    <location>
        <begin position="77"/>
        <end position="94"/>
    </location>
</feature>
<evidence type="ECO:0000256" key="6">
    <source>
        <dbReference type="RuleBase" id="RU367089"/>
    </source>
</evidence>
<dbReference type="GO" id="GO:0016020">
    <property type="term" value="C:membrane"/>
    <property type="evidence" value="ECO:0007669"/>
    <property type="project" value="UniProtKB-SubCell"/>
</dbReference>
<feature type="region of interest" description="Disordered" evidence="7">
    <location>
        <begin position="1137"/>
        <end position="1193"/>
    </location>
</feature>
<feature type="transmembrane region" description="Helical" evidence="6">
    <location>
        <begin position="1215"/>
        <end position="1234"/>
    </location>
</feature>
<feature type="compositionally biased region" description="Basic and acidic residues" evidence="7">
    <location>
        <begin position="389"/>
        <end position="410"/>
    </location>
</feature>
<evidence type="ECO:0000256" key="5">
    <source>
        <dbReference type="ARBA" id="ARBA00023136"/>
    </source>
</evidence>
<feature type="transmembrane region" description="Helical" evidence="6">
    <location>
        <begin position="1406"/>
        <end position="1425"/>
    </location>
</feature>
<feature type="transmembrane region" description="Helical" evidence="6">
    <location>
        <begin position="1014"/>
        <end position="1038"/>
    </location>
</feature>
<evidence type="ECO:0000313" key="9">
    <source>
        <dbReference type="Proteomes" id="UP000095287"/>
    </source>
</evidence>
<feature type="region of interest" description="Disordered" evidence="7">
    <location>
        <begin position="294"/>
        <end position="435"/>
    </location>
</feature>
<dbReference type="Pfam" id="PF05041">
    <property type="entry name" value="Pecanex_C"/>
    <property type="match status" value="1"/>
</dbReference>
<dbReference type="InterPro" id="IPR039797">
    <property type="entry name" value="Pecanex"/>
</dbReference>
<dbReference type="PANTHER" id="PTHR12372:SF7">
    <property type="entry name" value="PROTEIN PECANEX"/>
    <property type="match status" value="1"/>
</dbReference>
<feature type="transmembrane region" description="Helical" evidence="6">
    <location>
        <begin position="887"/>
        <end position="910"/>
    </location>
</feature>
<feature type="compositionally biased region" description="Polar residues" evidence="7">
    <location>
        <begin position="374"/>
        <end position="383"/>
    </location>
</feature>
<reference evidence="10" key="1">
    <citation type="submission" date="2016-11" db="UniProtKB">
        <authorList>
            <consortium name="WormBaseParasite"/>
        </authorList>
    </citation>
    <scope>IDENTIFICATION</scope>
</reference>
<evidence type="ECO:0000259" key="8">
    <source>
        <dbReference type="Pfam" id="PF05041"/>
    </source>
</evidence>
<evidence type="ECO:0000256" key="4">
    <source>
        <dbReference type="ARBA" id="ARBA00022989"/>
    </source>
</evidence>
<feature type="compositionally biased region" description="Polar residues" evidence="7">
    <location>
        <begin position="663"/>
        <end position="673"/>
    </location>
</feature>
<keyword evidence="4 6" id="KW-1133">Transmembrane helix</keyword>
<evidence type="ECO:0000256" key="2">
    <source>
        <dbReference type="ARBA" id="ARBA00010170"/>
    </source>
</evidence>
<feature type="transmembrane region" description="Helical" evidence="6">
    <location>
        <begin position="917"/>
        <end position="937"/>
    </location>
</feature>
<feature type="transmembrane region" description="Helical" evidence="6">
    <location>
        <begin position="101"/>
        <end position="124"/>
    </location>
</feature>
<dbReference type="GO" id="GO:0005783">
    <property type="term" value="C:endoplasmic reticulum"/>
    <property type="evidence" value="ECO:0007669"/>
    <property type="project" value="TreeGrafter"/>
</dbReference>
<feature type="compositionally biased region" description="Low complexity" evidence="7">
    <location>
        <begin position="2269"/>
        <end position="2278"/>
    </location>
</feature>
<feature type="transmembrane region" description="Helical" evidence="6">
    <location>
        <begin position="1058"/>
        <end position="1081"/>
    </location>
</feature>
<feature type="transmembrane region" description="Helical" evidence="6">
    <location>
        <begin position="1240"/>
        <end position="1260"/>
    </location>
</feature>
<proteinExistence type="inferred from homology"/>
<dbReference type="GO" id="GO:0007029">
    <property type="term" value="P:endoplasmic reticulum organization"/>
    <property type="evidence" value="ECO:0007669"/>
    <property type="project" value="TreeGrafter"/>
</dbReference>
<dbReference type="PANTHER" id="PTHR12372">
    <property type="entry name" value="PECANEX"/>
    <property type="match status" value="1"/>
</dbReference>
<keyword evidence="9" id="KW-1185">Reference proteome</keyword>
<feature type="compositionally biased region" description="Acidic residues" evidence="7">
    <location>
        <begin position="643"/>
        <end position="659"/>
    </location>
</feature>
<feature type="region of interest" description="Disordered" evidence="7">
    <location>
        <begin position="2251"/>
        <end position="2289"/>
    </location>
</feature>
<keyword evidence="3 6" id="KW-0812">Transmembrane</keyword>
<accession>A0A1I7Z4I6</accession>
<feature type="compositionally biased region" description="Basic and acidic residues" evidence="7">
    <location>
        <begin position="1153"/>
        <end position="1164"/>
    </location>
</feature>
<dbReference type="Proteomes" id="UP000095287">
    <property type="component" value="Unplaced"/>
</dbReference>
<feature type="domain" description="Pecanex C-terminal" evidence="8">
    <location>
        <begin position="1741"/>
        <end position="1965"/>
    </location>
</feature>